<keyword evidence="1" id="KW-0812">Transmembrane</keyword>
<keyword evidence="1" id="KW-1133">Transmembrane helix</keyword>
<evidence type="ECO:0000313" key="3">
    <source>
        <dbReference type="Proteomes" id="UP000533905"/>
    </source>
</evidence>
<name>A0A7Y2NYY4_9BURK</name>
<dbReference type="RefSeq" id="WP_171082244.1">
    <property type="nucleotide sequence ID" value="NZ_JABAIV010000002.1"/>
</dbReference>
<feature type="transmembrane region" description="Helical" evidence="1">
    <location>
        <begin position="123"/>
        <end position="142"/>
    </location>
</feature>
<accession>A0A7Y2NYY4</accession>
<dbReference type="AlphaFoldDB" id="A0A7Y2NYY4"/>
<evidence type="ECO:0000313" key="2">
    <source>
        <dbReference type="EMBL" id="NNG22558.1"/>
    </source>
</evidence>
<gene>
    <name evidence="2" type="ORF">HGB41_06020</name>
</gene>
<feature type="transmembrane region" description="Helical" evidence="1">
    <location>
        <begin position="12"/>
        <end position="39"/>
    </location>
</feature>
<keyword evidence="3" id="KW-1185">Reference proteome</keyword>
<keyword evidence="1" id="KW-0472">Membrane</keyword>
<evidence type="ECO:0008006" key="4">
    <source>
        <dbReference type="Google" id="ProtNLM"/>
    </source>
</evidence>
<feature type="transmembrane region" description="Helical" evidence="1">
    <location>
        <begin position="91"/>
        <end position="111"/>
    </location>
</feature>
<reference evidence="2 3" key="1">
    <citation type="submission" date="2020-04" db="EMBL/GenBank/DDBJ databases">
        <title>Massilia sp. nov., a cold adapted bacteria isolated from Arctic soil.</title>
        <authorList>
            <person name="Son J."/>
            <person name="Ka J.-O."/>
        </authorList>
    </citation>
    <scope>NUCLEOTIDE SEQUENCE [LARGE SCALE GENOMIC DNA]</scope>
    <source>
        <strain evidence="2 3">ML15P13</strain>
    </source>
</reference>
<comment type="caution">
    <text evidence="2">The sequence shown here is derived from an EMBL/GenBank/DDBJ whole genome shotgun (WGS) entry which is preliminary data.</text>
</comment>
<dbReference type="Proteomes" id="UP000533905">
    <property type="component" value="Unassembled WGS sequence"/>
</dbReference>
<dbReference type="EMBL" id="JABAIV010000002">
    <property type="protein sequence ID" value="NNG22558.1"/>
    <property type="molecule type" value="Genomic_DNA"/>
</dbReference>
<feature type="transmembrane region" description="Helical" evidence="1">
    <location>
        <begin position="59"/>
        <end position="82"/>
    </location>
</feature>
<evidence type="ECO:0000256" key="1">
    <source>
        <dbReference type="SAM" id="Phobius"/>
    </source>
</evidence>
<sequence length="145" mass="15001">MKHLKPASRLWIGVAAVIAALGVAIHLACIAGGPSWYAFFGAPPRIVASARDGTWLAPAGTAGIAVLMGMCAAYACSALGLIQRLPLLRPALAGIAAVCLARALVLVPFAWIHPELRTQFELIAALTWGVAGTGFSVAFATARLR</sequence>
<organism evidence="2 3">
    <name type="scientific">Telluria aromaticivorans</name>
    <dbReference type="NCBI Taxonomy" id="2725995"/>
    <lineage>
        <taxon>Bacteria</taxon>
        <taxon>Pseudomonadati</taxon>
        <taxon>Pseudomonadota</taxon>
        <taxon>Betaproteobacteria</taxon>
        <taxon>Burkholderiales</taxon>
        <taxon>Oxalobacteraceae</taxon>
        <taxon>Telluria group</taxon>
        <taxon>Telluria</taxon>
    </lineage>
</organism>
<proteinExistence type="predicted"/>
<protein>
    <recommendedName>
        <fullName evidence="4">DUF3995 domain-containing protein</fullName>
    </recommendedName>
</protein>